<dbReference type="InterPro" id="IPR036250">
    <property type="entry name" value="AcylCo_DH-like_C"/>
</dbReference>
<dbReference type="GO" id="GO:0003997">
    <property type="term" value="F:acyl-CoA oxidase activity"/>
    <property type="evidence" value="ECO:0007669"/>
    <property type="project" value="InterPro"/>
</dbReference>
<proteinExistence type="predicted"/>
<dbReference type="GO" id="GO:0055088">
    <property type="term" value="P:lipid homeostasis"/>
    <property type="evidence" value="ECO:0007669"/>
    <property type="project" value="TreeGrafter"/>
</dbReference>
<dbReference type="InterPro" id="IPR009100">
    <property type="entry name" value="AcylCoA_DH/oxidase_NM_dom_sf"/>
</dbReference>
<dbReference type="Proteomes" id="UP000017559">
    <property type="component" value="Unassembled WGS sequence"/>
</dbReference>
<sequence>MHFPLPQDYHCYVPEELSVEERIAISHRRAKAIALHYSLTLEDVLKPSERFWSMYTDMIITLDGGAITLFSIQLNLAAGTLAPFVASRPELQHLMDDILAFRVSAQFLLTEVGHGIDALNLETTATLRKDGSFDIHSPNPQSAKYMPPTLPAGGLPRVGIVFCRLLTDDGDQGIRPFVVPLNDGTEMCSGVTARELPTRSGSKAVGHAITSFEHVIVPATSLLGEIKDARPAKVQFFDSIWRVSIGSMSLAGMVAPGLKMAAYIAAKYSQRRKVTNLDGTLVPILSFRTQQLPILHALAQGFVLNAFYELKATMVGHWRRTGCIIADRCGAQSTFDANQLLPMEMEMRGVAIAEGDVLVLCVRLAFELAMQRCSIPPSTRPSDLASHEQGLLNEFRAAMINRGRSRDELNNHLLPRCLPLIEAIGHRMAYESAVDRGVSSDLLRLYEVGVVGINLPWYMDHTTWTRDSHFEAERQALDDVFGNIHDHLENTGAEPYARAVMLSDSSWSSFVNSLKIYTGAATYTPFNIPARL</sequence>
<dbReference type="GO" id="GO:0033540">
    <property type="term" value="P:fatty acid beta-oxidation using acyl-CoA oxidase"/>
    <property type="evidence" value="ECO:0007669"/>
    <property type="project" value="TreeGrafter"/>
</dbReference>
<protein>
    <submittedName>
        <fullName evidence="1">Acyl-oxidase</fullName>
    </submittedName>
</protein>
<dbReference type="InterPro" id="IPR012258">
    <property type="entry name" value="Acyl-CoA_oxidase"/>
</dbReference>
<dbReference type="EMBL" id="AWSO01000955">
    <property type="protein sequence ID" value="ESK86226.1"/>
    <property type="molecule type" value="Genomic_DNA"/>
</dbReference>
<dbReference type="GO" id="GO:0071949">
    <property type="term" value="F:FAD binding"/>
    <property type="evidence" value="ECO:0007669"/>
    <property type="project" value="InterPro"/>
</dbReference>
<gene>
    <name evidence="1" type="ORF">Moror_16647</name>
</gene>
<evidence type="ECO:0000313" key="1">
    <source>
        <dbReference type="EMBL" id="ESK86226.1"/>
    </source>
</evidence>
<reference evidence="1 2" key="1">
    <citation type="journal article" date="2014" name="BMC Genomics">
        <title>Genome and secretome analysis of the hemibiotrophic fungal pathogen, Moniliophthora roreri, which causes frosty pod rot disease of cacao: mechanisms of the biotrophic and necrotrophic phases.</title>
        <authorList>
            <person name="Meinhardt L.W."/>
            <person name="Costa G.G.L."/>
            <person name="Thomazella D.P.T."/>
            <person name="Teixeira P.J.P.L."/>
            <person name="Carazzolle M.F."/>
            <person name="Schuster S.C."/>
            <person name="Carlson J.E."/>
            <person name="Guiltinan M.J."/>
            <person name="Mieczkowski P."/>
            <person name="Farmer A."/>
            <person name="Ramaraj T."/>
            <person name="Crozier J."/>
            <person name="Davis R.E."/>
            <person name="Shao J."/>
            <person name="Melnick R.L."/>
            <person name="Pereira G.A.G."/>
            <person name="Bailey B.A."/>
        </authorList>
    </citation>
    <scope>NUCLEOTIDE SEQUENCE [LARGE SCALE GENOMIC DNA]</scope>
    <source>
        <strain evidence="1 2">MCA 2997</strain>
    </source>
</reference>
<keyword evidence="2" id="KW-1185">Reference proteome</keyword>
<dbReference type="HOGENOM" id="CLU_028041_1_0_1"/>
<dbReference type="SUPFAM" id="SSF56645">
    <property type="entry name" value="Acyl-CoA dehydrogenase NM domain-like"/>
    <property type="match status" value="1"/>
</dbReference>
<dbReference type="KEGG" id="mrr:Moror_16647"/>
<evidence type="ECO:0000313" key="2">
    <source>
        <dbReference type="Proteomes" id="UP000017559"/>
    </source>
</evidence>
<dbReference type="Gene3D" id="1.20.140.10">
    <property type="entry name" value="Butyryl-CoA Dehydrogenase, subunit A, domain 3"/>
    <property type="match status" value="1"/>
</dbReference>
<dbReference type="PANTHER" id="PTHR10909:SF382">
    <property type="entry name" value="ACYL-COENZYME A OXIDASE"/>
    <property type="match status" value="1"/>
</dbReference>
<dbReference type="SUPFAM" id="SSF47203">
    <property type="entry name" value="Acyl-CoA dehydrogenase C-terminal domain-like"/>
    <property type="match status" value="1"/>
</dbReference>
<dbReference type="OrthoDB" id="538336at2759"/>
<name>V2X0D1_MONRO</name>
<dbReference type="InterPro" id="IPR046373">
    <property type="entry name" value="Acyl-CoA_Oxase/DH_mid-dom_sf"/>
</dbReference>
<dbReference type="Gene3D" id="2.40.110.10">
    <property type="entry name" value="Butyryl-CoA Dehydrogenase, subunit A, domain 2"/>
    <property type="match status" value="1"/>
</dbReference>
<dbReference type="AlphaFoldDB" id="V2X0D1"/>
<organism evidence="1 2">
    <name type="scientific">Moniliophthora roreri (strain MCA 2997)</name>
    <name type="common">Cocoa frosty pod rot fungus</name>
    <name type="synonym">Crinipellis roreri</name>
    <dbReference type="NCBI Taxonomy" id="1381753"/>
    <lineage>
        <taxon>Eukaryota</taxon>
        <taxon>Fungi</taxon>
        <taxon>Dikarya</taxon>
        <taxon>Basidiomycota</taxon>
        <taxon>Agaricomycotina</taxon>
        <taxon>Agaricomycetes</taxon>
        <taxon>Agaricomycetidae</taxon>
        <taxon>Agaricales</taxon>
        <taxon>Marasmiineae</taxon>
        <taxon>Marasmiaceae</taxon>
        <taxon>Moniliophthora</taxon>
    </lineage>
</organism>
<comment type="caution">
    <text evidence="1">The sequence shown here is derived from an EMBL/GenBank/DDBJ whole genome shotgun (WGS) entry which is preliminary data.</text>
</comment>
<dbReference type="GO" id="GO:0005504">
    <property type="term" value="F:fatty acid binding"/>
    <property type="evidence" value="ECO:0007669"/>
    <property type="project" value="TreeGrafter"/>
</dbReference>
<dbReference type="STRING" id="1381753.V2X0D1"/>
<dbReference type="PANTHER" id="PTHR10909">
    <property type="entry name" value="ELECTRON TRANSPORT OXIDOREDUCTASE"/>
    <property type="match status" value="1"/>
</dbReference>
<accession>V2X0D1</accession>
<dbReference type="GO" id="GO:0005777">
    <property type="term" value="C:peroxisome"/>
    <property type="evidence" value="ECO:0007669"/>
    <property type="project" value="InterPro"/>
</dbReference>